<gene>
    <name evidence="1" type="primary">dsrH</name>
    <name evidence="1" type="ORF">CEK71_03325</name>
</gene>
<dbReference type="Gene3D" id="3.40.1260.10">
    <property type="entry name" value="DsrEFH-like"/>
    <property type="match status" value="1"/>
</dbReference>
<dbReference type="GO" id="GO:0002143">
    <property type="term" value="P:tRNA wobble position uridine thiolation"/>
    <property type="evidence" value="ECO:0007669"/>
    <property type="project" value="InterPro"/>
</dbReference>
<organism evidence="1 2">
    <name type="scientific">Methylovulum psychrotolerans</name>
    <dbReference type="NCBI Taxonomy" id="1704499"/>
    <lineage>
        <taxon>Bacteria</taxon>
        <taxon>Pseudomonadati</taxon>
        <taxon>Pseudomonadota</taxon>
        <taxon>Gammaproteobacteria</taxon>
        <taxon>Methylococcales</taxon>
        <taxon>Methylococcaceae</taxon>
        <taxon>Methylovulum</taxon>
    </lineage>
</organism>
<evidence type="ECO:0000313" key="2">
    <source>
        <dbReference type="Proteomes" id="UP000197019"/>
    </source>
</evidence>
<protein>
    <submittedName>
        <fullName evidence="1">Sulfurtransferase complex subunit TusB</fullName>
    </submittedName>
</protein>
<keyword evidence="2" id="KW-1185">Reference proteome</keyword>
<sequence length="96" mass="10153">MLQLIFQTPPDAAVLARIGAGDDVVFLDGAVLGLLKNSRWVQEISRLTGACQVFALADDLQIRGLAQADLVAGLALVDYAGLVALTIKNTVTQSWS</sequence>
<dbReference type="RefSeq" id="WP_088618053.1">
    <property type="nucleotide sequence ID" value="NZ_CP022129.1"/>
</dbReference>
<dbReference type="OrthoDB" id="9795117at2"/>
<dbReference type="Pfam" id="PF04077">
    <property type="entry name" value="DsrH"/>
    <property type="match status" value="1"/>
</dbReference>
<dbReference type="InterPro" id="IPR027396">
    <property type="entry name" value="DsrEFH-like"/>
</dbReference>
<reference evidence="1 2" key="1">
    <citation type="submission" date="2017-06" db="EMBL/GenBank/DDBJ databases">
        <title>Genome Sequencing of the methanotroph Methylovulum psychrotolerants str. HV10-M2 isolated from a high-altitude environment.</title>
        <authorList>
            <person name="Mateos-Rivera A."/>
        </authorList>
    </citation>
    <scope>NUCLEOTIDE SEQUENCE [LARGE SCALE GENOMIC DNA]</scope>
    <source>
        <strain evidence="1 2">HV10_M2</strain>
    </source>
</reference>
<dbReference type="Proteomes" id="UP000197019">
    <property type="component" value="Chromosome"/>
</dbReference>
<proteinExistence type="predicted"/>
<dbReference type="NCBIfam" id="TIGR03011">
    <property type="entry name" value="sulf_tusB_dsrH"/>
    <property type="match status" value="1"/>
</dbReference>
<dbReference type="KEGG" id="mpsy:CEK71_03325"/>
<evidence type="ECO:0000313" key="1">
    <source>
        <dbReference type="EMBL" id="ASF45170.1"/>
    </source>
</evidence>
<name>A0A1Z4BV96_9GAMM</name>
<dbReference type="GO" id="GO:0016740">
    <property type="term" value="F:transferase activity"/>
    <property type="evidence" value="ECO:0007669"/>
    <property type="project" value="UniProtKB-KW"/>
</dbReference>
<dbReference type="GO" id="GO:0005737">
    <property type="term" value="C:cytoplasm"/>
    <property type="evidence" value="ECO:0007669"/>
    <property type="project" value="InterPro"/>
</dbReference>
<keyword evidence="1" id="KW-0808">Transferase</keyword>
<dbReference type="EMBL" id="CP022129">
    <property type="protein sequence ID" value="ASF45170.1"/>
    <property type="molecule type" value="Genomic_DNA"/>
</dbReference>
<dbReference type="InterPro" id="IPR007215">
    <property type="entry name" value="Sulphur_relay_TusB/DsrH"/>
</dbReference>
<dbReference type="AlphaFoldDB" id="A0A1Z4BV96"/>
<accession>A0A1Z4BV96</accession>
<dbReference type="SUPFAM" id="SSF75169">
    <property type="entry name" value="DsrEFH-like"/>
    <property type="match status" value="1"/>
</dbReference>